<dbReference type="GO" id="GO:0005524">
    <property type="term" value="F:ATP binding"/>
    <property type="evidence" value="ECO:0007669"/>
    <property type="project" value="UniProtKB-KW"/>
</dbReference>
<dbReference type="PANTHER" id="PTHR30580">
    <property type="entry name" value="PRIMOSOMAL PROTEIN N"/>
    <property type="match status" value="1"/>
</dbReference>
<organism evidence="5 6">
    <name type="scientific">Rubritalea profundi</name>
    <dbReference type="NCBI Taxonomy" id="1658618"/>
    <lineage>
        <taxon>Bacteria</taxon>
        <taxon>Pseudomonadati</taxon>
        <taxon>Verrucomicrobiota</taxon>
        <taxon>Verrucomicrobiia</taxon>
        <taxon>Verrucomicrobiales</taxon>
        <taxon>Rubritaleaceae</taxon>
        <taxon>Rubritalea</taxon>
    </lineage>
</organism>
<keyword evidence="1" id="KW-0547">Nucleotide-binding</keyword>
<dbReference type="SUPFAM" id="SSF52540">
    <property type="entry name" value="P-loop containing nucleoside triphosphate hydrolases"/>
    <property type="match status" value="1"/>
</dbReference>
<feature type="region of interest" description="Disordered" evidence="4">
    <location>
        <begin position="60"/>
        <end position="84"/>
    </location>
</feature>
<dbReference type="EMBL" id="MQWA01000001">
    <property type="protein sequence ID" value="PQJ27194.1"/>
    <property type="molecule type" value="Genomic_DNA"/>
</dbReference>
<gene>
    <name evidence="5" type="ORF">BSZ32_00895</name>
</gene>
<evidence type="ECO:0000256" key="3">
    <source>
        <dbReference type="ARBA" id="ARBA00023125"/>
    </source>
</evidence>
<feature type="compositionally biased region" description="Basic and acidic residues" evidence="4">
    <location>
        <begin position="60"/>
        <end position="69"/>
    </location>
</feature>
<evidence type="ECO:0000313" key="6">
    <source>
        <dbReference type="Proteomes" id="UP000239907"/>
    </source>
</evidence>
<evidence type="ECO:0000256" key="4">
    <source>
        <dbReference type="SAM" id="MobiDB-lite"/>
    </source>
</evidence>
<dbReference type="GO" id="GO:0003677">
    <property type="term" value="F:DNA binding"/>
    <property type="evidence" value="ECO:0007669"/>
    <property type="project" value="UniProtKB-KW"/>
</dbReference>
<dbReference type="GO" id="GO:0006310">
    <property type="term" value="P:DNA recombination"/>
    <property type="evidence" value="ECO:0007669"/>
    <property type="project" value="TreeGrafter"/>
</dbReference>
<dbReference type="InterPro" id="IPR027417">
    <property type="entry name" value="P-loop_NTPase"/>
</dbReference>
<dbReference type="AlphaFoldDB" id="A0A2S7TYJ8"/>
<keyword evidence="6" id="KW-1185">Reference proteome</keyword>
<comment type="caution">
    <text evidence="5">The sequence shown here is derived from an EMBL/GenBank/DDBJ whole genome shotgun (WGS) entry which is preliminary data.</text>
</comment>
<dbReference type="GO" id="GO:0006270">
    <property type="term" value="P:DNA replication initiation"/>
    <property type="evidence" value="ECO:0007669"/>
    <property type="project" value="TreeGrafter"/>
</dbReference>
<dbReference type="OrthoDB" id="9759544at2"/>
<evidence type="ECO:0000256" key="2">
    <source>
        <dbReference type="ARBA" id="ARBA00022840"/>
    </source>
</evidence>
<evidence type="ECO:0008006" key="7">
    <source>
        <dbReference type="Google" id="ProtNLM"/>
    </source>
</evidence>
<keyword evidence="3" id="KW-0238">DNA-binding</keyword>
<dbReference type="PANTHER" id="PTHR30580:SF0">
    <property type="entry name" value="PRIMOSOMAL PROTEIN N"/>
    <property type="match status" value="1"/>
</dbReference>
<name>A0A2S7TYJ8_9BACT</name>
<evidence type="ECO:0000313" key="5">
    <source>
        <dbReference type="EMBL" id="PQJ27194.1"/>
    </source>
</evidence>
<keyword evidence="2" id="KW-0067">ATP-binding</keyword>
<dbReference type="GO" id="GO:0006302">
    <property type="term" value="P:double-strand break repair"/>
    <property type="evidence" value="ECO:0007669"/>
    <property type="project" value="TreeGrafter"/>
</dbReference>
<reference evidence="5 6" key="1">
    <citation type="submission" date="2016-12" db="EMBL/GenBank/DDBJ databases">
        <title>Study of bacterial adaptation to deep sea.</title>
        <authorList>
            <person name="Song J."/>
            <person name="Yoshizawa S."/>
            <person name="Kogure K."/>
        </authorList>
    </citation>
    <scope>NUCLEOTIDE SEQUENCE [LARGE SCALE GENOMIC DNA]</scope>
    <source>
        <strain evidence="5 6">SAORIC-165</strain>
    </source>
</reference>
<dbReference type="Proteomes" id="UP000239907">
    <property type="component" value="Unassembled WGS sequence"/>
</dbReference>
<dbReference type="GO" id="GO:0043138">
    <property type="term" value="F:3'-5' DNA helicase activity"/>
    <property type="evidence" value="ECO:0007669"/>
    <property type="project" value="TreeGrafter"/>
</dbReference>
<sequence length="84" mass="9168">MKDLGGGSATASVKSLEKKGYVIIKHESVRRDPDADQEFLETKPLKLNDEQEIALAEVLREPEGDEPKKPILLHGVTGSGKTEV</sequence>
<accession>A0A2S7TYJ8</accession>
<proteinExistence type="predicted"/>
<evidence type="ECO:0000256" key="1">
    <source>
        <dbReference type="ARBA" id="ARBA00022741"/>
    </source>
</evidence>
<dbReference type="Gene3D" id="3.40.50.300">
    <property type="entry name" value="P-loop containing nucleotide triphosphate hydrolases"/>
    <property type="match status" value="1"/>
</dbReference>
<protein>
    <recommendedName>
        <fullName evidence="7">Helicase/UvrB N-terminal domain-containing protein</fullName>
    </recommendedName>
</protein>